<keyword evidence="13" id="KW-1185">Reference proteome</keyword>
<evidence type="ECO:0000256" key="1">
    <source>
        <dbReference type="ARBA" id="ARBA00004651"/>
    </source>
</evidence>
<reference evidence="13" key="1">
    <citation type="journal article" date="2010" name="Nat. Biotechnol.">
        <title>Draft genome sequence of the oilseed species Ricinus communis.</title>
        <authorList>
            <person name="Chan A.P."/>
            <person name="Crabtree J."/>
            <person name="Zhao Q."/>
            <person name="Lorenzi H."/>
            <person name="Orvis J."/>
            <person name="Puiu D."/>
            <person name="Melake-Berhan A."/>
            <person name="Jones K.M."/>
            <person name="Redman J."/>
            <person name="Chen G."/>
            <person name="Cahoon E.B."/>
            <person name="Gedil M."/>
            <person name="Stanke M."/>
            <person name="Haas B.J."/>
            <person name="Wortman J.R."/>
            <person name="Fraser-Liggett C.M."/>
            <person name="Ravel J."/>
            <person name="Rabinowicz P.D."/>
        </authorList>
    </citation>
    <scope>NUCLEOTIDE SEQUENCE [LARGE SCALE GENOMIC DNA]</scope>
    <source>
        <strain evidence="13">cv. Hale</strain>
    </source>
</reference>
<dbReference type="GO" id="GO:0051119">
    <property type="term" value="F:sugar transmembrane transporter activity"/>
    <property type="evidence" value="ECO:0000318"/>
    <property type="project" value="GO_Central"/>
</dbReference>
<feature type="transmembrane region" description="Helical" evidence="11">
    <location>
        <begin position="140"/>
        <end position="163"/>
    </location>
</feature>
<protein>
    <submittedName>
        <fullName evidence="12">Uncharacterized protein</fullName>
    </submittedName>
</protein>
<proteinExistence type="inferred from homology"/>
<keyword evidence="9 11" id="KW-0472">Membrane</keyword>
<evidence type="ECO:0000313" key="12">
    <source>
        <dbReference type="EMBL" id="EEF44889.1"/>
    </source>
</evidence>
<sequence>MNCMLWNFYGLPMVHPGSTLLVTINSVGLALELIYITIFFIYAQRNGRLKVTGFLFMEFVVMTALVSFTLKFYDNHGQRSTLVGIFCVVINILMYASPLTIMKKVIITKSVKYMPFCLSLATFLNGAIWVLYATVDIFDLFVLIASSVGVLSGVLQLILYACYYKAVPTLQVDDHHEKPADLQISVAVVDEEKA</sequence>
<feature type="transmembrane region" description="Helical" evidence="11">
    <location>
        <begin position="113"/>
        <end position="134"/>
    </location>
</feature>
<organism evidence="12 13">
    <name type="scientific">Ricinus communis</name>
    <name type="common">Castor bean</name>
    <dbReference type="NCBI Taxonomy" id="3988"/>
    <lineage>
        <taxon>Eukaryota</taxon>
        <taxon>Viridiplantae</taxon>
        <taxon>Streptophyta</taxon>
        <taxon>Embryophyta</taxon>
        <taxon>Tracheophyta</taxon>
        <taxon>Spermatophyta</taxon>
        <taxon>Magnoliopsida</taxon>
        <taxon>eudicotyledons</taxon>
        <taxon>Gunneridae</taxon>
        <taxon>Pentapetalae</taxon>
        <taxon>rosids</taxon>
        <taxon>fabids</taxon>
        <taxon>Malpighiales</taxon>
        <taxon>Euphorbiaceae</taxon>
        <taxon>Acalyphoideae</taxon>
        <taxon>Acalypheae</taxon>
        <taxon>Ricinus</taxon>
    </lineage>
</organism>
<dbReference type="Proteomes" id="UP000008311">
    <property type="component" value="Unassembled WGS sequence"/>
</dbReference>
<dbReference type="GO" id="GO:0016020">
    <property type="term" value="C:membrane"/>
    <property type="evidence" value="ECO:0000318"/>
    <property type="project" value="GO_Central"/>
</dbReference>
<feature type="transmembrane region" description="Helical" evidence="11">
    <location>
        <begin position="54"/>
        <end position="73"/>
    </location>
</feature>
<keyword evidence="8 11" id="KW-1133">Transmembrane helix</keyword>
<keyword evidence="3" id="KW-0813">Transport</keyword>
<dbReference type="GO" id="GO:0005886">
    <property type="term" value="C:plasma membrane"/>
    <property type="evidence" value="ECO:0007669"/>
    <property type="project" value="UniProtKB-SubCell"/>
</dbReference>
<evidence type="ECO:0000256" key="8">
    <source>
        <dbReference type="ARBA" id="ARBA00022989"/>
    </source>
</evidence>
<keyword evidence="6 11" id="KW-0812">Transmembrane</keyword>
<dbReference type="AlphaFoldDB" id="B9RUU6"/>
<evidence type="ECO:0000256" key="2">
    <source>
        <dbReference type="ARBA" id="ARBA00007809"/>
    </source>
</evidence>
<accession>B9RUU6</accession>
<feature type="transmembrane region" description="Helical" evidence="11">
    <location>
        <begin position="20"/>
        <end position="42"/>
    </location>
</feature>
<dbReference type="eggNOG" id="KOG1623">
    <property type="taxonomic scope" value="Eukaryota"/>
</dbReference>
<evidence type="ECO:0000313" key="13">
    <source>
        <dbReference type="Proteomes" id="UP000008311"/>
    </source>
</evidence>
<evidence type="ECO:0000256" key="5">
    <source>
        <dbReference type="ARBA" id="ARBA00022597"/>
    </source>
</evidence>
<evidence type="ECO:0000256" key="9">
    <source>
        <dbReference type="ARBA" id="ARBA00023136"/>
    </source>
</evidence>
<keyword evidence="7" id="KW-0677">Repeat</keyword>
<dbReference type="PANTHER" id="PTHR10791:SF30">
    <property type="entry name" value="SUGAR TRANSPORTER SWEET1"/>
    <property type="match status" value="1"/>
</dbReference>
<dbReference type="FunFam" id="1.20.1280.290:FF:000002">
    <property type="entry name" value="Bidirectional sugar transporter SWEET"/>
    <property type="match status" value="1"/>
</dbReference>
<dbReference type="InterPro" id="IPR047664">
    <property type="entry name" value="SWEET"/>
</dbReference>
<evidence type="ECO:0000256" key="11">
    <source>
        <dbReference type="SAM" id="Phobius"/>
    </source>
</evidence>
<keyword evidence="4" id="KW-1003">Cell membrane</keyword>
<evidence type="ECO:0000256" key="6">
    <source>
        <dbReference type="ARBA" id="ARBA00022692"/>
    </source>
</evidence>
<dbReference type="InterPro" id="IPR004316">
    <property type="entry name" value="SWEET_rpt"/>
</dbReference>
<dbReference type="PANTHER" id="PTHR10791">
    <property type="entry name" value="RAG1-ACTIVATING PROTEIN 1"/>
    <property type="match status" value="1"/>
</dbReference>
<gene>
    <name evidence="12" type="ORF">RCOM_0850830</name>
</gene>
<evidence type="ECO:0000256" key="7">
    <source>
        <dbReference type="ARBA" id="ARBA00022737"/>
    </source>
</evidence>
<comment type="similarity">
    <text evidence="2">Belongs to the SWEET sugar transporter family.</text>
</comment>
<evidence type="ECO:0000256" key="10">
    <source>
        <dbReference type="ARBA" id="ARBA00037238"/>
    </source>
</evidence>
<feature type="transmembrane region" description="Helical" evidence="11">
    <location>
        <begin position="79"/>
        <end position="101"/>
    </location>
</feature>
<dbReference type="GO" id="GO:0051260">
    <property type="term" value="P:protein homooligomerization"/>
    <property type="evidence" value="ECO:0007669"/>
    <property type="project" value="UniProtKB-ARBA"/>
</dbReference>
<dbReference type="Pfam" id="PF03083">
    <property type="entry name" value="MtN3_slv"/>
    <property type="match status" value="2"/>
</dbReference>
<dbReference type="InParanoid" id="B9RUU6"/>
<keyword evidence="5" id="KW-0762">Sugar transport</keyword>
<name>B9RUU6_RICCO</name>
<evidence type="ECO:0000256" key="4">
    <source>
        <dbReference type="ARBA" id="ARBA00022475"/>
    </source>
</evidence>
<evidence type="ECO:0000256" key="3">
    <source>
        <dbReference type="ARBA" id="ARBA00022448"/>
    </source>
</evidence>
<comment type="function">
    <text evidence="10">Mediates both low-affinity uptake and efflux of sugar across the plasma membrane.</text>
</comment>
<dbReference type="GO" id="GO:0008643">
    <property type="term" value="P:carbohydrate transport"/>
    <property type="evidence" value="ECO:0000318"/>
    <property type="project" value="GO_Central"/>
</dbReference>
<dbReference type="EMBL" id="EQ973817">
    <property type="protein sequence ID" value="EEF44889.1"/>
    <property type="molecule type" value="Genomic_DNA"/>
</dbReference>
<comment type="subcellular location">
    <subcellularLocation>
        <location evidence="1">Cell membrane</location>
        <topology evidence="1">Multi-pass membrane protein</topology>
    </subcellularLocation>
</comment>
<dbReference type="Gene3D" id="1.20.1280.290">
    <property type="match status" value="2"/>
</dbReference>